<evidence type="ECO:0000313" key="3">
    <source>
        <dbReference type="Proteomes" id="UP000581688"/>
    </source>
</evidence>
<reference evidence="2 3" key="1">
    <citation type="submission" date="2020-08" db="EMBL/GenBank/DDBJ databases">
        <title>Genomic Encyclopedia of Type Strains, Phase IV (KMG-IV): sequencing the most valuable type-strain genomes for metagenomic binning, comparative biology and taxonomic classification.</title>
        <authorList>
            <person name="Goeker M."/>
        </authorList>
    </citation>
    <scope>NUCLEOTIDE SEQUENCE [LARGE SCALE GENOMIC DNA]</scope>
    <source>
        <strain evidence="2 3">DSM 19612</strain>
    </source>
</reference>
<dbReference type="EMBL" id="JACHGH010000001">
    <property type="protein sequence ID" value="MBB6451980.1"/>
    <property type="molecule type" value="Genomic_DNA"/>
</dbReference>
<evidence type="ECO:0000256" key="1">
    <source>
        <dbReference type="SAM" id="MobiDB-lite"/>
    </source>
</evidence>
<gene>
    <name evidence="2" type="ORF">HNQ94_000401</name>
</gene>
<accession>A0A841PT61</accession>
<sequence>MVRYHYDKYNANVSSGYYWDRYNAVPVYAEGSWQFVSSGYGNSFSGYSSYSFSSASGNYSNSGSSKTIKPESPGMVYTSSGNTVNRYRYP</sequence>
<name>A0A841PT61_9BACI</name>
<feature type="compositionally biased region" description="Polar residues" evidence="1">
    <location>
        <begin position="77"/>
        <end position="90"/>
    </location>
</feature>
<comment type="caution">
    <text evidence="2">The sequence shown here is derived from an EMBL/GenBank/DDBJ whole genome shotgun (WGS) entry which is preliminary data.</text>
</comment>
<keyword evidence="3" id="KW-1185">Reference proteome</keyword>
<feature type="region of interest" description="Disordered" evidence="1">
    <location>
        <begin position="63"/>
        <end position="90"/>
    </location>
</feature>
<protein>
    <submittedName>
        <fullName evidence="2">Uncharacterized protein</fullName>
    </submittedName>
</protein>
<proteinExistence type="predicted"/>
<evidence type="ECO:0000313" key="2">
    <source>
        <dbReference type="EMBL" id="MBB6451980.1"/>
    </source>
</evidence>
<dbReference type="Proteomes" id="UP000581688">
    <property type="component" value="Unassembled WGS sequence"/>
</dbReference>
<organism evidence="2 3">
    <name type="scientific">Salirhabdus euzebyi</name>
    <dbReference type="NCBI Taxonomy" id="394506"/>
    <lineage>
        <taxon>Bacteria</taxon>
        <taxon>Bacillati</taxon>
        <taxon>Bacillota</taxon>
        <taxon>Bacilli</taxon>
        <taxon>Bacillales</taxon>
        <taxon>Bacillaceae</taxon>
        <taxon>Salirhabdus</taxon>
    </lineage>
</organism>
<dbReference type="AlphaFoldDB" id="A0A841PT61"/>
<dbReference type="RefSeq" id="WP_174494461.1">
    <property type="nucleotide sequence ID" value="NZ_CADDWK010000001.1"/>
</dbReference>